<organism evidence="1 3">
    <name type="scientific">Rathayibacter tanaceti</name>
    <dbReference type="NCBI Taxonomy" id="1671680"/>
    <lineage>
        <taxon>Bacteria</taxon>
        <taxon>Bacillati</taxon>
        <taxon>Actinomycetota</taxon>
        <taxon>Actinomycetes</taxon>
        <taxon>Micrococcales</taxon>
        <taxon>Microbacteriaceae</taxon>
        <taxon>Rathayibacter</taxon>
    </lineage>
</organism>
<keyword evidence="3" id="KW-1185">Reference proteome</keyword>
<name>A0A166IHI1_9MICO</name>
<dbReference type="OrthoDB" id="9796999at2"/>
<dbReference type="EMBL" id="LIIN01000008">
    <property type="protein sequence ID" value="KZX22411.1"/>
    <property type="molecule type" value="Genomic_DNA"/>
</dbReference>
<dbReference type="KEGG" id="rte:GSU10_07305"/>
<dbReference type="Pfam" id="PF13376">
    <property type="entry name" value="OmdA"/>
    <property type="match status" value="1"/>
</dbReference>
<reference evidence="1 3" key="1">
    <citation type="submission" date="2015-08" db="EMBL/GenBank/DDBJ databases">
        <title>Draft Genome Sequence of Rathayibacter sp. Strain VKM Ac-2596 Isolated from Leaf Gall Induced by Plant-Parasitic Nematodes.</title>
        <authorList>
            <person name="Vasilenko O.V."/>
            <person name="Starodumova I.P."/>
            <person name="Tarlachkov S.V."/>
            <person name="Dorofeeva L.V."/>
            <person name="Evtushenko L.I."/>
        </authorList>
    </citation>
    <scope>NUCLEOTIDE SEQUENCE [LARGE SCALE GENOMIC DNA]</scope>
    <source>
        <strain evidence="1 3">VKM Ac-2596</strain>
    </source>
</reference>
<sequence>MVSFADKLILPFTTPQEWDAYLRGEPDTGGVRLKLRKKAAVDPGITYVEALDVALCHGWIDGQAGAFDEQFKLQAFTPRRRASPWSKVNRDHVARLIAEGRMLPAGLAEVERARADGRWDAAYRQRDAEVPDDFQAALDADPAAQAFFATVGGQKRFAFLFRLSQLKRAETRARRIEEYLVLLREGRTLT</sequence>
<dbReference type="Proteomes" id="UP000076717">
    <property type="component" value="Unassembled WGS sequence"/>
</dbReference>
<dbReference type="RefSeq" id="WP_068208022.1">
    <property type="nucleotide sequence ID" value="NZ_CP047186.1"/>
</dbReference>
<evidence type="ECO:0000313" key="1">
    <source>
        <dbReference type="EMBL" id="KZX22411.1"/>
    </source>
</evidence>
<accession>A0A166IHI1</accession>
<protein>
    <submittedName>
        <fullName evidence="2">Bacteriocin-protection protein, YdeI/OmpD-associated family</fullName>
    </submittedName>
</protein>
<gene>
    <name evidence="1" type="ORF">ACH61_00478</name>
    <name evidence="2" type="ORF">GSU10_07305</name>
</gene>
<reference evidence="4" key="3">
    <citation type="submission" date="2019-12" db="EMBL/GenBank/DDBJ databases">
        <title>Complete and draft genome sequences of new strains and members of some known species of the genus Rathayibacter isolated from plants.</title>
        <authorList>
            <person name="Tarlachkov S.V."/>
            <person name="Starodumova I.P."/>
            <person name="Dorofeeva L.V."/>
            <person name="Prisyazhnaya N.V."/>
            <person name="Leyn S."/>
            <person name="Zlamal J."/>
            <person name="Elan M."/>
            <person name="Osterman A.L."/>
            <person name="Nadler S."/>
            <person name="Subbotin S.A."/>
            <person name="Evtushenko L.I."/>
        </authorList>
    </citation>
    <scope>NUCLEOTIDE SEQUENCE [LARGE SCALE GENOMIC DNA]</scope>
    <source>
        <strain evidence="4">VKM Ac-2761</strain>
    </source>
</reference>
<evidence type="ECO:0000313" key="2">
    <source>
        <dbReference type="EMBL" id="QHC55464.1"/>
    </source>
</evidence>
<evidence type="ECO:0000313" key="4">
    <source>
        <dbReference type="Proteomes" id="UP000465031"/>
    </source>
</evidence>
<dbReference type="EMBL" id="CP047186">
    <property type="protein sequence ID" value="QHC55464.1"/>
    <property type="molecule type" value="Genomic_DNA"/>
</dbReference>
<dbReference type="AlphaFoldDB" id="A0A166IHI1"/>
<dbReference type="Proteomes" id="UP000465031">
    <property type="component" value="Chromosome"/>
</dbReference>
<dbReference type="PATRIC" id="fig|1671680.3.peg.508"/>
<evidence type="ECO:0000313" key="3">
    <source>
        <dbReference type="Proteomes" id="UP000076717"/>
    </source>
</evidence>
<proteinExistence type="predicted"/>
<reference evidence="2" key="2">
    <citation type="submission" date="2019-12" db="EMBL/GenBank/DDBJ databases">
        <title>Complete and Draft Genome Sequences of New Strains and Members of Some Known Species of the Genus Rathayibacter isolated from Plants.</title>
        <authorList>
            <person name="Tarlachkov S.V."/>
            <person name="Starodumova I.P."/>
            <person name="Dorofeeva L.V."/>
            <person name="Prisyazhnaya N.V."/>
            <person name="Leyn S.A."/>
            <person name="Zlamal J.E."/>
            <person name="Elane M.L."/>
            <person name="Osterman A.L."/>
            <person name="Nadler S.A."/>
            <person name="Subbotin S.A."/>
            <person name="Evtushenko L.I."/>
        </authorList>
    </citation>
    <scope>NUCLEOTIDE SEQUENCE</scope>
    <source>
        <strain evidence="2">VKM Ac-2761</strain>
    </source>
</reference>